<feature type="compositionally biased region" description="Polar residues" evidence="1">
    <location>
        <begin position="180"/>
        <end position="189"/>
    </location>
</feature>
<reference evidence="2" key="1">
    <citation type="submission" date="2022-10" db="EMBL/GenBank/DDBJ databases">
        <authorList>
            <person name="Chen Y."/>
            <person name="Dougan E. K."/>
            <person name="Chan C."/>
            <person name="Rhodes N."/>
            <person name="Thang M."/>
        </authorList>
    </citation>
    <scope>NUCLEOTIDE SEQUENCE</scope>
</reference>
<dbReference type="AlphaFoldDB" id="A0A9P1D6Y9"/>
<evidence type="ECO:0000313" key="3">
    <source>
        <dbReference type="EMBL" id="CAL4791019.1"/>
    </source>
</evidence>
<organism evidence="2">
    <name type="scientific">Cladocopium goreaui</name>
    <dbReference type="NCBI Taxonomy" id="2562237"/>
    <lineage>
        <taxon>Eukaryota</taxon>
        <taxon>Sar</taxon>
        <taxon>Alveolata</taxon>
        <taxon>Dinophyceae</taxon>
        <taxon>Suessiales</taxon>
        <taxon>Symbiodiniaceae</taxon>
        <taxon>Cladocopium</taxon>
    </lineage>
</organism>
<name>A0A9P1D6Y9_9DINO</name>
<dbReference type="Proteomes" id="UP001152797">
    <property type="component" value="Unassembled WGS sequence"/>
</dbReference>
<feature type="region of interest" description="Disordered" evidence="1">
    <location>
        <begin position="176"/>
        <end position="219"/>
    </location>
</feature>
<dbReference type="EMBL" id="CAMXCT030003318">
    <property type="protein sequence ID" value="CAL4791019.1"/>
    <property type="molecule type" value="Genomic_DNA"/>
</dbReference>
<feature type="compositionally biased region" description="Low complexity" evidence="1">
    <location>
        <begin position="19"/>
        <end position="32"/>
    </location>
</feature>
<comment type="caution">
    <text evidence="2">The sequence shown here is derived from an EMBL/GenBank/DDBJ whole genome shotgun (WGS) entry which is preliminary data.</text>
</comment>
<protein>
    <submittedName>
        <fullName evidence="2">Uncharacterized protein</fullName>
    </submittedName>
</protein>
<evidence type="ECO:0000313" key="4">
    <source>
        <dbReference type="Proteomes" id="UP001152797"/>
    </source>
</evidence>
<evidence type="ECO:0000256" key="1">
    <source>
        <dbReference type="SAM" id="MobiDB-lite"/>
    </source>
</evidence>
<feature type="region of interest" description="Disordered" evidence="1">
    <location>
        <begin position="1"/>
        <end position="40"/>
    </location>
</feature>
<keyword evidence="4" id="KW-1185">Reference proteome</keyword>
<feature type="compositionally biased region" description="Basic and acidic residues" evidence="1">
    <location>
        <begin position="203"/>
        <end position="219"/>
    </location>
</feature>
<sequence>MAATLRMDRMDSTSPKRGSALSPKSPGSPSSPFNLKSTTRAWSAPSLRDWTSEWDSDVVLAAAPRYSFGESGRAELYTDGIVKRKTRITFLDHASRAKASVPGPGAYRSLRLGDPEPSKDVGHFDKSFSLGKLRDRKIPTGLVGHSDRIASHTTLKKVDERNRILLPSSFQTPGPGAYTAYTSFGSPSGPTRKRFLATNRGDNVGRARSAEKFHRHSER</sequence>
<gene>
    <name evidence="2" type="ORF">C1SCF055_LOCUS29554</name>
</gene>
<accession>A0A9P1D6Y9</accession>
<proteinExistence type="predicted"/>
<feature type="compositionally biased region" description="Basic and acidic residues" evidence="1">
    <location>
        <begin position="1"/>
        <end position="11"/>
    </location>
</feature>
<reference evidence="3 4" key="2">
    <citation type="submission" date="2024-05" db="EMBL/GenBank/DDBJ databases">
        <authorList>
            <person name="Chen Y."/>
            <person name="Shah S."/>
            <person name="Dougan E. K."/>
            <person name="Thang M."/>
            <person name="Chan C."/>
        </authorList>
    </citation>
    <scope>NUCLEOTIDE SEQUENCE [LARGE SCALE GENOMIC DNA]</scope>
</reference>
<dbReference type="EMBL" id="CAMXCT010003318">
    <property type="protein sequence ID" value="CAI4003707.1"/>
    <property type="molecule type" value="Genomic_DNA"/>
</dbReference>
<evidence type="ECO:0000313" key="2">
    <source>
        <dbReference type="EMBL" id="CAI4003707.1"/>
    </source>
</evidence>
<dbReference type="EMBL" id="CAMXCT020003318">
    <property type="protein sequence ID" value="CAL1157082.1"/>
    <property type="molecule type" value="Genomic_DNA"/>
</dbReference>